<gene>
    <name evidence="17" type="ORF">SAMN05444159_7354</name>
</gene>
<evidence type="ECO:0000256" key="8">
    <source>
        <dbReference type="ARBA" id="ARBA00023186"/>
    </source>
</evidence>
<feature type="transmembrane region" description="Helical" evidence="15">
    <location>
        <begin position="44"/>
        <end position="67"/>
    </location>
</feature>
<name>A0A1M7F1V3_9BRAD</name>
<keyword evidence="14 17" id="KW-0413">Isomerase</keyword>
<dbReference type="GO" id="GO:0005886">
    <property type="term" value="C:plasma membrane"/>
    <property type="evidence" value="ECO:0007669"/>
    <property type="project" value="UniProtKB-SubCell"/>
</dbReference>
<dbReference type="Pfam" id="PF13145">
    <property type="entry name" value="Rotamase_2"/>
    <property type="match status" value="1"/>
</dbReference>
<dbReference type="InterPro" id="IPR052029">
    <property type="entry name" value="PpiD_chaperone"/>
</dbReference>
<keyword evidence="5 15" id="KW-0812">Transmembrane</keyword>
<dbReference type="Pfam" id="PF13624">
    <property type="entry name" value="SurA_N_3"/>
    <property type="match status" value="1"/>
</dbReference>
<evidence type="ECO:0000256" key="2">
    <source>
        <dbReference type="ARBA" id="ARBA00018370"/>
    </source>
</evidence>
<comment type="similarity">
    <text evidence="11">Belongs to the PpiD chaperone family.</text>
</comment>
<evidence type="ECO:0000256" key="9">
    <source>
        <dbReference type="ARBA" id="ARBA00030642"/>
    </source>
</evidence>
<dbReference type="SUPFAM" id="SSF109998">
    <property type="entry name" value="Triger factor/SurA peptide-binding domain-like"/>
    <property type="match status" value="1"/>
</dbReference>
<evidence type="ECO:0000256" key="3">
    <source>
        <dbReference type="ARBA" id="ARBA00022475"/>
    </source>
</evidence>
<dbReference type="AlphaFoldDB" id="A0A1M7F1V3"/>
<sequence>MMLYQAGDALLRNSIPNSPGRDPVPSCQQVGPMLRGMRKASSNWLGKTIMAVVMGVLIVSFGIWGIADIFKNFGQSRLATVGSTEISINEFRQLYNDKLQQVGRQFGRPLTADQARAFGFDRQVLQQTIAEAALDEQARRLGLGQSDAETQRMIFNDPNFKGVNGNFDPNRFQAVIRQFGYSEPRYVADQRRVSLRRQIAGTISAGLAPPKTMIEALSRFQNEQRSIEYVKLDAAQAGTIDPPSPETLAGYFDDHKLQFRAPEYRKIAFVAITPEEIGKWSEVSDEDAKKLFEQRRDRLGTPEKREVSQIVFPNAEEAATARSRIASGTSFEDLAKERGLSASDINLGMVAKSGIIDSAIADAAFALPSGEVSQPVPGQFGVAIVKIGKIEPGVEPSYESVAANLKKEIAAERARKLVGELRDKMEDERGGGASVIEAAQKLKLAAVTIEAVDRSGRQPNGQPVANIPRGLDVVSQAFNSDVGVDNDPISFNGGYVWYDVVGITPSRERSLEEVKDQVETRWRDDQIMSRLKAKATDMVQKLDQGGKLADEAAANGLKVETAASFRRDASPPGLPTSVVSAAFRTAKDGAGQAQGSGASEWIVFRVTDITVPPVDLASEDMKKLKETLERGLTDEQVAQYVTKLESDIGTSVNQAALAQVTGANN</sequence>
<dbReference type="PANTHER" id="PTHR47529">
    <property type="entry name" value="PEPTIDYL-PROLYL CIS-TRANS ISOMERASE D"/>
    <property type="match status" value="1"/>
</dbReference>
<evidence type="ECO:0000256" key="12">
    <source>
        <dbReference type="ARBA" id="ARBA00040743"/>
    </source>
</evidence>
<comment type="subcellular location">
    <subcellularLocation>
        <location evidence="1">Cell inner membrane</location>
        <topology evidence="1">Single-pass type II membrane protein</topology>
        <orientation evidence="1">Periplasmic side</orientation>
    </subcellularLocation>
</comment>
<evidence type="ECO:0000256" key="7">
    <source>
        <dbReference type="ARBA" id="ARBA00023136"/>
    </source>
</evidence>
<dbReference type="Proteomes" id="UP000189935">
    <property type="component" value="Chromosome I"/>
</dbReference>
<evidence type="ECO:0000313" key="17">
    <source>
        <dbReference type="EMBL" id="SHL97983.1"/>
    </source>
</evidence>
<evidence type="ECO:0000256" key="4">
    <source>
        <dbReference type="ARBA" id="ARBA00022519"/>
    </source>
</evidence>
<protein>
    <recommendedName>
        <fullName evidence="2">Parvulin-like PPIase</fullName>
    </recommendedName>
    <alternativeName>
        <fullName evidence="9">Peptidyl-prolyl cis-trans isomerase plp</fullName>
    </alternativeName>
    <alternativeName>
        <fullName evidence="12">Periplasmic chaperone PpiD</fullName>
    </alternativeName>
    <alternativeName>
        <fullName evidence="13">Periplasmic folding chaperone</fullName>
    </alternativeName>
    <alternativeName>
        <fullName evidence="10">Rotamase plp</fullName>
    </alternativeName>
</protein>
<evidence type="ECO:0000313" key="18">
    <source>
        <dbReference type="Proteomes" id="UP000189935"/>
    </source>
</evidence>
<dbReference type="GO" id="GO:0003755">
    <property type="term" value="F:peptidyl-prolyl cis-trans isomerase activity"/>
    <property type="evidence" value="ECO:0007669"/>
    <property type="project" value="UniProtKB-KW"/>
</dbReference>
<dbReference type="PROSITE" id="PS50198">
    <property type="entry name" value="PPIC_PPIASE_2"/>
    <property type="match status" value="1"/>
</dbReference>
<evidence type="ECO:0000256" key="1">
    <source>
        <dbReference type="ARBA" id="ARBA00004382"/>
    </source>
</evidence>
<keyword evidence="4" id="KW-0997">Cell inner membrane</keyword>
<evidence type="ECO:0000256" key="10">
    <source>
        <dbReference type="ARBA" id="ARBA00031484"/>
    </source>
</evidence>
<evidence type="ECO:0000256" key="15">
    <source>
        <dbReference type="SAM" id="Phobius"/>
    </source>
</evidence>
<keyword evidence="7 15" id="KW-0472">Membrane</keyword>
<evidence type="ECO:0000256" key="13">
    <source>
        <dbReference type="ARBA" id="ARBA00042775"/>
    </source>
</evidence>
<dbReference type="Gene3D" id="1.10.4030.10">
    <property type="entry name" value="Porin chaperone SurA, peptide-binding domain"/>
    <property type="match status" value="1"/>
</dbReference>
<feature type="domain" description="PpiC" evidence="16">
    <location>
        <begin position="302"/>
        <end position="389"/>
    </location>
</feature>
<proteinExistence type="inferred from homology"/>
<evidence type="ECO:0000256" key="14">
    <source>
        <dbReference type="PROSITE-ProRule" id="PRU00278"/>
    </source>
</evidence>
<dbReference type="InterPro" id="IPR000297">
    <property type="entry name" value="PPIase_PpiC"/>
</dbReference>
<organism evidence="17 18">
    <name type="scientific">Bradyrhizobium lablabi</name>
    <dbReference type="NCBI Taxonomy" id="722472"/>
    <lineage>
        <taxon>Bacteria</taxon>
        <taxon>Pseudomonadati</taxon>
        <taxon>Pseudomonadota</taxon>
        <taxon>Alphaproteobacteria</taxon>
        <taxon>Hyphomicrobiales</taxon>
        <taxon>Nitrobacteraceae</taxon>
        <taxon>Bradyrhizobium</taxon>
    </lineage>
</organism>
<dbReference type="PANTHER" id="PTHR47529:SF1">
    <property type="entry name" value="PERIPLASMIC CHAPERONE PPID"/>
    <property type="match status" value="1"/>
</dbReference>
<keyword evidence="3" id="KW-1003">Cell membrane</keyword>
<dbReference type="SUPFAM" id="SSF54534">
    <property type="entry name" value="FKBP-like"/>
    <property type="match status" value="1"/>
</dbReference>
<keyword evidence="8" id="KW-0143">Chaperone</keyword>
<dbReference type="Gene3D" id="3.10.50.40">
    <property type="match status" value="1"/>
</dbReference>
<evidence type="ECO:0000256" key="5">
    <source>
        <dbReference type="ARBA" id="ARBA00022692"/>
    </source>
</evidence>
<keyword evidence="6 15" id="KW-1133">Transmembrane helix</keyword>
<evidence type="ECO:0000259" key="16">
    <source>
        <dbReference type="PROSITE" id="PS50198"/>
    </source>
</evidence>
<keyword evidence="14" id="KW-0697">Rotamase</keyword>
<dbReference type="EMBL" id="LT670844">
    <property type="protein sequence ID" value="SHL97983.1"/>
    <property type="molecule type" value="Genomic_DNA"/>
</dbReference>
<accession>A0A1M7F1V3</accession>
<evidence type="ECO:0000256" key="6">
    <source>
        <dbReference type="ARBA" id="ARBA00022989"/>
    </source>
</evidence>
<dbReference type="InterPro" id="IPR027304">
    <property type="entry name" value="Trigger_fact/SurA_dom_sf"/>
</dbReference>
<reference evidence="17 18" key="1">
    <citation type="submission" date="2016-11" db="EMBL/GenBank/DDBJ databases">
        <authorList>
            <person name="Jaros S."/>
            <person name="Januszkiewicz K."/>
            <person name="Wedrychowicz H."/>
        </authorList>
    </citation>
    <scope>NUCLEOTIDE SEQUENCE [LARGE SCALE GENOMIC DNA]</scope>
    <source>
        <strain evidence="17 18">GAS499</strain>
    </source>
</reference>
<evidence type="ECO:0000256" key="11">
    <source>
        <dbReference type="ARBA" id="ARBA00038408"/>
    </source>
</evidence>
<dbReference type="InterPro" id="IPR046357">
    <property type="entry name" value="PPIase_dom_sf"/>
</dbReference>